<comment type="caution">
    <text evidence="2">The sequence shown here is derived from an EMBL/GenBank/DDBJ whole genome shotgun (WGS) entry which is preliminary data.</text>
</comment>
<proteinExistence type="predicted"/>
<keyword evidence="3" id="KW-1185">Reference proteome</keyword>
<accession>A0A4C1XUC1</accession>
<dbReference type="AlphaFoldDB" id="A0A4C1XUC1"/>
<reference evidence="2 3" key="1">
    <citation type="journal article" date="2019" name="Commun. Biol.">
        <title>The bagworm genome reveals a unique fibroin gene that provides high tensile strength.</title>
        <authorList>
            <person name="Kono N."/>
            <person name="Nakamura H."/>
            <person name="Ohtoshi R."/>
            <person name="Tomita M."/>
            <person name="Numata K."/>
            <person name="Arakawa K."/>
        </authorList>
    </citation>
    <scope>NUCLEOTIDE SEQUENCE [LARGE SCALE GENOMIC DNA]</scope>
</reference>
<feature type="region of interest" description="Disordered" evidence="1">
    <location>
        <begin position="1"/>
        <end position="24"/>
    </location>
</feature>
<dbReference type="EMBL" id="BGZK01000939">
    <property type="protein sequence ID" value="GBP65797.1"/>
    <property type="molecule type" value="Genomic_DNA"/>
</dbReference>
<dbReference type="Proteomes" id="UP000299102">
    <property type="component" value="Unassembled WGS sequence"/>
</dbReference>
<sequence length="80" mass="8655">MMHRVHREHRSLHPGAANCSTLSRGSDTVILTSKANISSAISSTPRILMSQRVLLLELSVTPPPAARPPTVARHPPADTR</sequence>
<evidence type="ECO:0000256" key="1">
    <source>
        <dbReference type="SAM" id="MobiDB-lite"/>
    </source>
</evidence>
<organism evidence="2 3">
    <name type="scientific">Eumeta variegata</name>
    <name type="common">Bagworm moth</name>
    <name type="synonym">Eumeta japonica</name>
    <dbReference type="NCBI Taxonomy" id="151549"/>
    <lineage>
        <taxon>Eukaryota</taxon>
        <taxon>Metazoa</taxon>
        <taxon>Ecdysozoa</taxon>
        <taxon>Arthropoda</taxon>
        <taxon>Hexapoda</taxon>
        <taxon>Insecta</taxon>
        <taxon>Pterygota</taxon>
        <taxon>Neoptera</taxon>
        <taxon>Endopterygota</taxon>
        <taxon>Lepidoptera</taxon>
        <taxon>Glossata</taxon>
        <taxon>Ditrysia</taxon>
        <taxon>Tineoidea</taxon>
        <taxon>Psychidae</taxon>
        <taxon>Oiketicinae</taxon>
        <taxon>Eumeta</taxon>
    </lineage>
</organism>
<evidence type="ECO:0000313" key="3">
    <source>
        <dbReference type="Proteomes" id="UP000299102"/>
    </source>
</evidence>
<protein>
    <submittedName>
        <fullName evidence="2">Uncharacterized protein</fullName>
    </submittedName>
</protein>
<evidence type="ECO:0000313" key="2">
    <source>
        <dbReference type="EMBL" id="GBP65797.1"/>
    </source>
</evidence>
<feature type="compositionally biased region" description="Basic residues" evidence="1">
    <location>
        <begin position="1"/>
        <end position="12"/>
    </location>
</feature>
<name>A0A4C1XUC1_EUMVA</name>
<gene>
    <name evidence="2" type="ORF">EVAR_30857_1</name>
</gene>
<feature type="region of interest" description="Disordered" evidence="1">
    <location>
        <begin position="60"/>
        <end position="80"/>
    </location>
</feature>